<reference evidence="7" key="1">
    <citation type="submission" date="2020-06" db="EMBL/GenBank/DDBJ databases">
        <authorList>
            <consortium name="Wellcome Sanger Institute Data Sharing"/>
        </authorList>
    </citation>
    <scope>NUCLEOTIDE SEQUENCE [LARGE SCALE GENOMIC DNA]</scope>
</reference>
<dbReference type="SUPFAM" id="SSF103575">
    <property type="entry name" value="Plexin repeat"/>
    <property type="match status" value="1"/>
</dbReference>
<gene>
    <name evidence="7" type="primary">LOC114477778</name>
</gene>
<dbReference type="GO" id="GO:0001755">
    <property type="term" value="P:neural crest cell migration"/>
    <property type="evidence" value="ECO:0007669"/>
    <property type="project" value="TreeGrafter"/>
</dbReference>
<dbReference type="PROSITE" id="PS51004">
    <property type="entry name" value="SEMA"/>
    <property type="match status" value="1"/>
</dbReference>
<dbReference type="GO" id="GO:0007411">
    <property type="term" value="P:axon guidance"/>
    <property type="evidence" value="ECO:0007669"/>
    <property type="project" value="TreeGrafter"/>
</dbReference>
<dbReference type="InterPro" id="IPR002165">
    <property type="entry name" value="Plexin_repeat"/>
</dbReference>
<dbReference type="GO" id="GO:0005886">
    <property type="term" value="C:plasma membrane"/>
    <property type="evidence" value="ECO:0007669"/>
    <property type="project" value="TreeGrafter"/>
</dbReference>
<reference evidence="7" key="3">
    <citation type="submission" date="2025-09" db="UniProtKB">
        <authorList>
            <consortium name="Ensembl"/>
        </authorList>
    </citation>
    <scope>IDENTIFICATION</scope>
</reference>
<protein>
    <submittedName>
        <fullName evidence="7">Semaphorin-4B-like</fullName>
    </submittedName>
</protein>
<feature type="domain" description="Sema" evidence="6">
    <location>
        <begin position="15"/>
        <end position="472"/>
    </location>
</feature>
<dbReference type="InterPro" id="IPR015943">
    <property type="entry name" value="WD40/YVTN_repeat-like_dom_sf"/>
</dbReference>
<dbReference type="PANTHER" id="PTHR11036">
    <property type="entry name" value="SEMAPHORIN"/>
    <property type="match status" value="1"/>
</dbReference>
<dbReference type="InterPro" id="IPR036352">
    <property type="entry name" value="Semap_dom_sf"/>
</dbReference>
<keyword evidence="8" id="KW-1185">Reference proteome</keyword>
<evidence type="ECO:0000313" key="8">
    <source>
        <dbReference type="Proteomes" id="UP000694680"/>
    </source>
</evidence>
<dbReference type="PANTHER" id="PTHR11036:SF145">
    <property type="entry name" value="SEMAPHORIN-4A ISOFORM X1-RELATED"/>
    <property type="match status" value="1"/>
</dbReference>
<keyword evidence="4" id="KW-0325">Glycoprotein</keyword>
<evidence type="ECO:0000313" key="7">
    <source>
        <dbReference type="Ensembl" id="ENSGWIP00000003791.1"/>
    </source>
</evidence>
<dbReference type="SUPFAM" id="SSF101912">
    <property type="entry name" value="Sema domain"/>
    <property type="match status" value="1"/>
</dbReference>
<sequence>WTLIFYLGPKRKVIVLFICESNVTTVDSTVRPLVHFHVPDLNDTITLLLSTDGSTLYVGAQNTVLSLDVICVFSNLVSVLLQVMWKPSDEEIQQCLEIRNNVDCQNFVHVLRQINSSHLYVCGSFGFSPRNAFIDIESFSLVENDRTKGHCPFSPVERTSAITVGQYGELFTATTTDFRGEKPQISRFLSKDGRPDVNLDLSVGLLNEPQFVSSSWDDAEGKLFFFFTEVGKEFHFVKELRIPRVAQVCKDDVGGQRTLQKKWTSFSKASLLCQSHKQLPFNVLQDVFTLGPAGGHAPYTLFYGVFTSQWSEDGGSAVCVFSLEDVRSVFTGSFKALDMQSGRWSPVHKKHLGKCGLSNASDSELSEVKRSFLTRDSVRPVGGAPLVVSKDRYSRVAAMRTKAANGQEFTVLFLLTESGFLHKMVFDEGPRVIEEVQVFSSPQQLISVVFSLSKVGLLVYVGTSEGVTAVPTAQCSTSKSCFQCVLSRDPQCGWSPTGGVCTTVEGSQDNL</sequence>
<dbReference type="GO" id="GO:0045499">
    <property type="term" value="F:chemorepellent activity"/>
    <property type="evidence" value="ECO:0007669"/>
    <property type="project" value="TreeGrafter"/>
</dbReference>
<dbReference type="Pfam" id="PF01403">
    <property type="entry name" value="Sema"/>
    <property type="match status" value="1"/>
</dbReference>
<dbReference type="Proteomes" id="UP000694680">
    <property type="component" value="Chromosome 16"/>
</dbReference>
<dbReference type="GO" id="GO:0071526">
    <property type="term" value="P:semaphorin-plexin signaling pathway"/>
    <property type="evidence" value="ECO:0007669"/>
    <property type="project" value="TreeGrafter"/>
</dbReference>
<evidence type="ECO:0000259" key="6">
    <source>
        <dbReference type="PROSITE" id="PS51004"/>
    </source>
</evidence>
<dbReference type="SMART" id="SM00630">
    <property type="entry name" value="Sema"/>
    <property type="match status" value="1"/>
</dbReference>
<organism evidence="7 8">
    <name type="scientific">Gouania willdenowi</name>
    <name type="common">Blunt-snouted clingfish</name>
    <name type="synonym">Lepadogaster willdenowi</name>
    <dbReference type="NCBI Taxonomy" id="441366"/>
    <lineage>
        <taxon>Eukaryota</taxon>
        <taxon>Metazoa</taxon>
        <taxon>Chordata</taxon>
        <taxon>Craniata</taxon>
        <taxon>Vertebrata</taxon>
        <taxon>Euteleostomi</taxon>
        <taxon>Actinopterygii</taxon>
        <taxon>Neopterygii</taxon>
        <taxon>Teleostei</taxon>
        <taxon>Neoteleostei</taxon>
        <taxon>Acanthomorphata</taxon>
        <taxon>Ovalentaria</taxon>
        <taxon>Blenniimorphae</taxon>
        <taxon>Blenniiformes</taxon>
        <taxon>Gobiesocoidei</taxon>
        <taxon>Gobiesocidae</taxon>
        <taxon>Gobiesocinae</taxon>
        <taxon>Gouania</taxon>
    </lineage>
</organism>
<dbReference type="InterPro" id="IPR001627">
    <property type="entry name" value="Semap_dom"/>
</dbReference>
<dbReference type="GO" id="GO:0030335">
    <property type="term" value="P:positive regulation of cell migration"/>
    <property type="evidence" value="ECO:0007669"/>
    <property type="project" value="TreeGrafter"/>
</dbReference>
<dbReference type="GO" id="GO:0030215">
    <property type="term" value="F:semaphorin receptor binding"/>
    <property type="evidence" value="ECO:0007669"/>
    <property type="project" value="InterPro"/>
</dbReference>
<keyword evidence="2" id="KW-0472">Membrane</keyword>
<reference evidence="7" key="2">
    <citation type="submission" date="2025-08" db="UniProtKB">
        <authorList>
            <consortium name="Ensembl"/>
        </authorList>
    </citation>
    <scope>IDENTIFICATION</scope>
</reference>
<evidence type="ECO:0000256" key="3">
    <source>
        <dbReference type="ARBA" id="ARBA00023157"/>
    </source>
</evidence>
<comment type="caution">
    <text evidence="5">Lacks conserved residue(s) required for the propagation of feature annotation.</text>
</comment>
<dbReference type="AlphaFoldDB" id="A0A8C5DIJ9"/>
<evidence type="ECO:0000256" key="2">
    <source>
        <dbReference type="ARBA" id="ARBA00023136"/>
    </source>
</evidence>
<dbReference type="Pfam" id="PF01437">
    <property type="entry name" value="PSI"/>
    <property type="match status" value="1"/>
</dbReference>
<proteinExistence type="predicted"/>
<dbReference type="Gene3D" id="2.130.10.10">
    <property type="entry name" value="YVTN repeat-like/Quinoprotein amine dehydrogenase"/>
    <property type="match status" value="1"/>
</dbReference>
<dbReference type="InterPro" id="IPR027231">
    <property type="entry name" value="Semaphorin"/>
</dbReference>
<comment type="subcellular location">
    <subcellularLocation>
        <location evidence="1">Membrane</location>
    </subcellularLocation>
</comment>
<keyword evidence="3" id="KW-1015">Disulfide bond</keyword>
<evidence type="ECO:0000256" key="4">
    <source>
        <dbReference type="ARBA" id="ARBA00023180"/>
    </source>
</evidence>
<dbReference type="Ensembl" id="ENSGWIT00000004084.1">
    <property type="protein sequence ID" value="ENSGWIP00000003791.1"/>
    <property type="gene ID" value="ENSGWIG00000002051.1"/>
</dbReference>
<name>A0A8C5DIJ9_GOUWI</name>
<evidence type="ECO:0000256" key="1">
    <source>
        <dbReference type="ARBA" id="ARBA00004370"/>
    </source>
</evidence>
<dbReference type="Gene3D" id="3.30.1680.10">
    <property type="entry name" value="ligand-binding face of the semaphorins, domain 2"/>
    <property type="match status" value="1"/>
</dbReference>
<accession>A0A8C5DIJ9</accession>
<evidence type="ECO:0000256" key="5">
    <source>
        <dbReference type="PROSITE-ProRule" id="PRU00352"/>
    </source>
</evidence>